<comment type="caution">
    <text evidence="1">The sequence shown here is derived from an EMBL/GenBank/DDBJ whole genome shotgun (WGS) entry which is preliminary data.</text>
</comment>
<accession>A0ABQ2EWZ2</accession>
<sequence length="222" mass="22982">MTSSIERALADMVAQQAVEQSAADPAVRRGDWRQATVASVDAGTVTTVDGAIARCLEAYSNPAVGDLIRLDTNGTGDSTTPGRLSVAGDPEWVAFTSAWTAATTNPVLGNGLRSGRRVLHGKTCHLSVRIVPGSTTTFGSGNYSFSLPFPSANETVEYTGTARLTAGSTYIGQTYAAANATTFTVTFPTAATPANATNMSPSTPATLASGHILRMSLTYQIA</sequence>
<dbReference type="EMBL" id="BMMV01000030">
    <property type="protein sequence ID" value="GGK24861.1"/>
    <property type="molecule type" value="Genomic_DNA"/>
</dbReference>
<name>A0ABQ2EWZ2_9ACTN</name>
<keyword evidence="2" id="KW-1185">Reference proteome</keyword>
<dbReference type="Proteomes" id="UP000660265">
    <property type="component" value="Unassembled WGS sequence"/>
</dbReference>
<gene>
    <name evidence="1" type="ORF">GCM10011583_66170</name>
</gene>
<dbReference type="RefSeq" id="WP_189111268.1">
    <property type="nucleotide sequence ID" value="NZ_BMMV01000030.1"/>
</dbReference>
<protein>
    <submittedName>
        <fullName evidence="1">Uncharacterized protein</fullName>
    </submittedName>
</protein>
<evidence type="ECO:0000313" key="1">
    <source>
        <dbReference type="EMBL" id="GGK24861.1"/>
    </source>
</evidence>
<organism evidence="1 2">
    <name type="scientific">Streptomyces camponoticapitis</name>
    <dbReference type="NCBI Taxonomy" id="1616125"/>
    <lineage>
        <taxon>Bacteria</taxon>
        <taxon>Bacillati</taxon>
        <taxon>Actinomycetota</taxon>
        <taxon>Actinomycetes</taxon>
        <taxon>Kitasatosporales</taxon>
        <taxon>Streptomycetaceae</taxon>
        <taxon>Streptomyces</taxon>
    </lineage>
</organism>
<reference evidence="2" key="1">
    <citation type="journal article" date="2019" name="Int. J. Syst. Evol. Microbiol.">
        <title>The Global Catalogue of Microorganisms (GCM) 10K type strain sequencing project: providing services to taxonomists for standard genome sequencing and annotation.</title>
        <authorList>
            <consortium name="The Broad Institute Genomics Platform"/>
            <consortium name="The Broad Institute Genome Sequencing Center for Infectious Disease"/>
            <person name="Wu L."/>
            <person name="Ma J."/>
        </authorList>
    </citation>
    <scope>NUCLEOTIDE SEQUENCE [LARGE SCALE GENOMIC DNA]</scope>
    <source>
        <strain evidence="2">CGMCC 4.7275</strain>
    </source>
</reference>
<evidence type="ECO:0000313" key="2">
    <source>
        <dbReference type="Proteomes" id="UP000660265"/>
    </source>
</evidence>
<proteinExistence type="predicted"/>